<evidence type="ECO:0000256" key="6">
    <source>
        <dbReference type="SAM" id="MobiDB-lite"/>
    </source>
</evidence>
<dbReference type="PROSITE" id="PS50118">
    <property type="entry name" value="HMG_BOX_2"/>
    <property type="match status" value="1"/>
</dbReference>
<organism evidence="8 9">
    <name type="scientific">Cucurbita argyrosperma subsp. sororia</name>
    <dbReference type="NCBI Taxonomy" id="37648"/>
    <lineage>
        <taxon>Eukaryota</taxon>
        <taxon>Viridiplantae</taxon>
        <taxon>Streptophyta</taxon>
        <taxon>Embryophyta</taxon>
        <taxon>Tracheophyta</taxon>
        <taxon>Spermatophyta</taxon>
        <taxon>Magnoliopsida</taxon>
        <taxon>eudicotyledons</taxon>
        <taxon>Gunneridae</taxon>
        <taxon>Pentapetalae</taxon>
        <taxon>rosids</taxon>
        <taxon>fabids</taxon>
        <taxon>Cucurbitales</taxon>
        <taxon>Cucurbitaceae</taxon>
        <taxon>Cucurbiteae</taxon>
        <taxon>Cucurbita</taxon>
    </lineage>
</organism>
<gene>
    <name evidence="8" type="primary">HMGB3</name>
    <name evidence="8" type="ORF">SDJN03_02176</name>
</gene>
<feature type="region of interest" description="Disordered" evidence="6">
    <location>
        <begin position="22"/>
        <end position="42"/>
    </location>
</feature>
<evidence type="ECO:0000256" key="3">
    <source>
        <dbReference type="ARBA" id="ARBA00023125"/>
    </source>
</evidence>
<dbReference type="GO" id="GO:0030527">
    <property type="term" value="F:structural constituent of chromatin"/>
    <property type="evidence" value="ECO:0007669"/>
    <property type="project" value="UniProtKB-ARBA"/>
</dbReference>
<dbReference type="GO" id="GO:0000785">
    <property type="term" value="C:chromatin"/>
    <property type="evidence" value="ECO:0007669"/>
    <property type="project" value="UniProtKB-ARBA"/>
</dbReference>
<evidence type="ECO:0000313" key="8">
    <source>
        <dbReference type="EMBL" id="KAG6604859.1"/>
    </source>
</evidence>
<dbReference type="GO" id="GO:0003677">
    <property type="term" value="F:DNA binding"/>
    <property type="evidence" value="ECO:0007669"/>
    <property type="project" value="UniProtKB-UniRule"/>
</dbReference>
<dbReference type="Pfam" id="PF00505">
    <property type="entry name" value="HMG_box"/>
    <property type="match status" value="1"/>
</dbReference>
<evidence type="ECO:0000256" key="4">
    <source>
        <dbReference type="ARBA" id="ARBA00023242"/>
    </source>
</evidence>
<dbReference type="Proteomes" id="UP000685013">
    <property type="component" value="Chromosome 2"/>
</dbReference>
<reference evidence="8 9" key="1">
    <citation type="journal article" date="2021" name="Hortic Res">
        <title>The domestication of Cucurbita argyrosperma as revealed by the genome of its wild relative.</title>
        <authorList>
            <person name="Barrera-Redondo J."/>
            <person name="Sanchez-de la Vega G."/>
            <person name="Aguirre-Liguori J.A."/>
            <person name="Castellanos-Morales G."/>
            <person name="Gutierrez-Guerrero Y.T."/>
            <person name="Aguirre-Dugua X."/>
            <person name="Aguirre-Planter E."/>
            <person name="Tenaillon M.I."/>
            <person name="Lira-Saade R."/>
            <person name="Eguiarte L.E."/>
        </authorList>
    </citation>
    <scope>NUCLEOTIDE SEQUENCE [LARGE SCALE GENOMIC DNA]</scope>
    <source>
        <strain evidence="8">JBR-2021</strain>
    </source>
</reference>
<comment type="subcellular location">
    <subcellularLocation>
        <location evidence="1">Nucleus</location>
    </subcellularLocation>
</comment>
<sequence>MRALKNAVVTHKKPNAEMLKKRKAEMKSTKSNKAMKKDQNAPKRPATAFFIFMEEFRKTFKEKFPDAKAGPAVGKAGGEKWKSMSDAEKAPYAEKSLGRKAEYEIALEVYKKKLVTVFFSLSHFVPSASLCPNITRIALRPLKLKLKCQQNHRNQPLMSVMTESKKLALALS</sequence>
<evidence type="ECO:0000259" key="7">
    <source>
        <dbReference type="PROSITE" id="PS50118"/>
    </source>
</evidence>
<feature type="non-terminal residue" evidence="8">
    <location>
        <position position="1"/>
    </location>
</feature>
<evidence type="ECO:0000256" key="2">
    <source>
        <dbReference type="ARBA" id="ARBA00008774"/>
    </source>
</evidence>
<feature type="domain" description="HMG box" evidence="7">
    <location>
        <begin position="42"/>
        <end position="111"/>
    </location>
</feature>
<evidence type="ECO:0000313" key="9">
    <source>
        <dbReference type="Proteomes" id="UP000685013"/>
    </source>
</evidence>
<protein>
    <submittedName>
        <fullName evidence="8">High mobility group B protein 3</fullName>
    </submittedName>
</protein>
<keyword evidence="3 5" id="KW-0238">DNA-binding</keyword>
<keyword evidence="4 5" id="KW-0539">Nucleus</keyword>
<keyword evidence="9" id="KW-1185">Reference proteome</keyword>
<feature type="DNA-binding region" description="HMG box" evidence="5">
    <location>
        <begin position="42"/>
        <end position="111"/>
    </location>
</feature>
<dbReference type="PANTHER" id="PTHR46261">
    <property type="entry name" value="HIGH MOBILITY GROUP B PROTEIN 4-RELATED"/>
    <property type="match status" value="1"/>
</dbReference>
<dbReference type="GO" id="GO:0003682">
    <property type="term" value="F:chromatin binding"/>
    <property type="evidence" value="ECO:0007669"/>
    <property type="project" value="UniProtKB-ARBA"/>
</dbReference>
<dbReference type="AlphaFoldDB" id="A0AAV6NZH7"/>
<comment type="similarity">
    <text evidence="2">Belongs to the HMGB family.</text>
</comment>
<dbReference type="GO" id="GO:0006325">
    <property type="term" value="P:chromatin organization"/>
    <property type="evidence" value="ECO:0007669"/>
    <property type="project" value="UniProtKB-ARBA"/>
</dbReference>
<accession>A0AAV6NZH7</accession>
<dbReference type="PANTHER" id="PTHR46261:SF32">
    <property type="entry name" value="HIGH MOBILITY GROUP B PROTEIN 3-LIKE"/>
    <property type="match status" value="1"/>
</dbReference>
<dbReference type="EMBL" id="JAGKQH010000002">
    <property type="protein sequence ID" value="KAG6604859.1"/>
    <property type="molecule type" value="Genomic_DNA"/>
</dbReference>
<proteinExistence type="inferred from homology"/>
<dbReference type="InterPro" id="IPR009071">
    <property type="entry name" value="HMG_box_dom"/>
</dbReference>
<dbReference type="InterPro" id="IPR031061">
    <property type="entry name" value="HMGB_plant"/>
</dbReference>
<dbReference type="SMART" id="SM00398">
    <property type="entry name" value="HMG"/>
    <property type="match status" value="1"/>
</dbReference>
<evidence type="ECO:0000256" key="5">
    <source>
        <dbReference type="PROSITE-ProRule" id="PRU00267"/>
    </source>
</evidence>
<dbReference type="CDD" id="cd22005">
    <property type="entry name" value="HMG-box_AtHMGB1-like"/>
    <property type="match status" value="1"/>
</dbReference>
<dbReference type="GO" id="GO:0005634">
    <property type="term" value="C:nucleus"/>
    <property type="evidence" value="ECO:0007669"/>
    <property type="project" value="UniProtKB-SubCell"/>
</dbReference>
<name>A0AAV6NZH7_9ROSI</name>
<evidence type="ECO:0000256" key="1">
    <source>
        <dbReference type="ARBA" id="ARBA00004123"/>
    </source>
</evidence>
<comment type="caution">
    <text evidence="8">The sequence shown here is derived from an EMBL/GenBank/DDBJ whole genome shotgun (WGS) entry which is preliminary data.</text>
</comment>